<organism evidence="2 3">
    <name type="scientific">Alteromonas confluentis</name>
    <dbReference type="NCBI Taxonomy" id="1656094"/>
    <lineage>
        <taxon>Bacteria</taxon>
        <taxon>Pseudomonadati</taxon>
        <taxon>Pseudomonadota</taxon>
        <taxon>Gammaproteobacteria</taxon>
        <taxon>Alteromonadales</taxon>
        <taxon>Alteromonadaceae</taxon>
        <taxon>Alteromonas/Salinimonas group</taxon>
        <taxon>Alteromonas</taxon>
    </lineage>
</organism>
<dbReference type="RefSeq" id="WP_070126851.1">
    <property type="nucleotide sequence ID" value="NZ_MDHN01000040.1"/>
</dbReference>
<gene>
    <name evidence="2" type="ORF">BFC18_18520</name>
</gene>
<evidence type="ECO:0000313" key="3">
    <source>
        <dbReference type="Proteomes" id="UP000175691"/>
    </source>
</evidence>
<feature type="transmembrane region" description="Helical" evidence="1">
    <location>
        <begin position="100"/>
        <end position="122"/>
    </location>
</feature>
<name>A0A1E7Z7A3_9ALTE</name>
<protein>
    <submittedName>
        <fullName evidence="2">Uncharacterized protein</fullName>
    </submittedName>
</protein>
<dbReference type="OrthoDB" id="6240672at2"/>
<dbReference type="EMBL" id="MDHN01000040">
    <property type="protein sequence ID" value="OFC69405.1"/>
    <property type="molecule type" value="Genomic_DNA"/>
</dbReference>
<dbReference type="AlphaFoldDB" id="A0A1E7Z7A3"/>
<keyword evidence="1" id="KW-0812">Transmembrane</keyword>
<proteinExistence type="predicted"/>
<feature type="transmembrane region" description="Helical" evidence="1">
    <location>
        <begin position="70"/>
        <end position="88"/>
    </location>
</feature>
<dbReference type="STRING" id="1656094.BFC18_18520"/>
<keyword evidence="1" id="KW-1133">Transmembrane helix</keyword>
<feature type="transmembrane region" description="Helical" evidence="1">
    <location>
        <begin position="21"/>
        <end position="43"/>
    </location>
</feature>
<evidence type="ECO:0000256" key="1">
    <source>
        <dbReference type="SAM" id="Phobius"/>
    </source>
</evidence>
<reference evidence="2 3" key="1">
    <citation type="submission" date="2016-08" db="EMBL/GenBank/DDBJ databases">
        <authorList>
            <person name="Seilhamer J.J."/>
        </authorList>
    </citation>
    <scope>NUCLEOTIDE SEQUENCE [LARGE SCALE GENOMIC DNA]</scope>
    <source>
        <strain evidence="2 3">KCTC 42603</strain>
    </source>
</reference>
<sequence length="123" mass="14042">MNSGHQDRRVIPRDKDGFYRFIVTVNFISWLVLIGALIVFHFARPEMVTGLQTYWGIEGRTTWSDEHVDMLVVLLQICLGMALVTMLLRSRRNRREADNYGVNLFILAGISMVSLVTLNVTVA</sequence>
<comment type="caution">
    <text evidence="2">The sequence shown here is derived from an EMBL/GenBank/DDBJ whole genome shotgun (WGS) entry which is preliminary data.</text>
</comment>
<accession>A0A1E7Z7A3</accession>
<dbReference type="Proteomes" id="UP000175691">
    <property type="component" value="Unassembled WGS sequence"/>
</dbReference>
<keyword evidence="3" id="KW-1185">Reference proteome</keyword>
<evidence type="ECO:0000313" key="2">
    <source>
        <dbReference type="EMBL" id="OFC69405.1"/>
    </source>
</evidence>
<keyword evidence="1" id="KW-0472">Membrane</keyword>